<dbReference type="InterPro" id="IPR025657">
    <property type="entry name" value="RadC_JAB"/>
</dbReference>
<keyword evidence="1" id="KW-0645">Protease</keyword>
<dbReference type="Proteomes" id="UP001162741">
    <property type="component" value="Chromosome"/>
</dbReference>
<dbReference type="PANTHER" id="PTHR30471:SF3">
    <property type="entry name" value="UPF0758 PROTEIN YEES-RELATED"/>
    <property type="match status" value="1"/>
</dbReference>
<dbReference type="CDD" id="cd08071">
    <property type="entry name" value="MPN_DUF2466"/>
    <property type="match status" value="1"/>
</dbReference>
<feature type="domain" description="MPN" evidence="7">
    <location>
        <begin position="117"/>
        <end position="239"/>
    </location>
</feature>
<keyword evidence="9" id="KW-1185">Reference proteome</keyword>
<dbReference type="InterPro" id="IPR001405">
    <property type="entry name" value="UPF0758"/>
</dbReference>
<proteinExistence type="inferred from homology"/>
<dbReference type="Gene3D" id="3.40.140.10">
    <property type="entry name" value="Cytidine Deaminase, domain 2"/>
    <property type="match status" value="1"/>
</dbReference>
<protein>
    <submittedName>
        <fullName evidence="8">DNA repair protein RadC</fullName>
    </submittedName>
</protein>
<keyword evidence="3" id="KW-0378">Hydrolase</keyword>
<dbReference type="InterPro" id="IPR046778">
    <property type="entry name" value="UPF0758_N"/>
</dbReference>
<dbReference type="Pfam" id="PF20582">
    <property type="entry name" value="UPF0758_N"/>
    <property type="match status" value="1"/>
</dbReference>
<accession>A0ABY6J5M8</accession>
<dbReference type="PROSITE" id="PS50249">
    <property type="entry name" value="MPN"/>
    <property type="match status" value="1"/>
</dbReference>
<evidence type="ECO:0000256" key="5">
    <source>
        <dbReference type="ARBA" id="ARBA00023049"/>
    </source>
</evidence>
<dbReference type="NCBIfam" id="TIGR00608">
    <property type="entry name" value="radc"/>
    <property type="match status" value="1"/>
</dbReference>
<dbReference type="InterPro" id="IPR037518">
    <property type="entry name" value="MPN"/>
</dbReference>
<evidence type="ECO:0000256" key="4">
    <source>
        <dbReference type="ARBA" id="ARBA00022833"/>
    </source>
</evidence>
<evidence type="ECO:0000256" key="1">
    <source>
        <dbReference type="ARBA" id="ARBA00022670"/>
    </source>
</evidence>
<evidence type="ECO:0000256" key="3">
    <source>
        <dbReference type="ARBA" id="ARBA00022801"/>
    </source>
</evidence>
<dbReference type="RefSeq" id="WP_264281657.1">
    <property type="nucleotide sequence ID" value="NZ_CP107006.1"/>
</dbReference>
<gene>
    <name evidence="8" type="primary">radC</name>
    <name evidence="8" type="ORF">MKQ68_00660</name>
</gene>
<dbReference type="PANTHER" id="PTHR30471">
    <property type="entry name" value="DNA REPAIR PROTEIN RADC"/>
    <property type="match status" value="1"/>
</dbReference>
<name>A0ABY6J5M8_9BACT</name>
<dbReference type="NCBIfam" id="NF000642">
    <property type="entry name" value="PRK00024.1"/>
    <property type="match status" value="1"/>
</dbReference>
<evidence type="ECO:0000259" key="7">
    <source>
        <dbReference type="PROSITE" id="PS50249"/>
    </source>
</evidence>
<evidence type="ECO:0000313" key="9">
    <source>
        <dbReference type="Proteomes" id="UP001162741"/>
    </source>
</evidence>
<organism evidence="8 9">
    <name type="scientific">Chitinophaga horti</name>
    <dbReference type="NCBI Taxonomy" id="2920382"/>
    <lineage>
        <taxon>Bacteria</taxon>
        <taxon>Pseudomonadati</taxon>
        <taxon>Bacteroidota</taxon>
        <taxon>Chitinophagia</taxon>
        <taxon>Chitinophagales</taxon>
        <taxon>Chitinophagaceae</taxon>
        <taxon>Chitinophaga</taxon>
    </lineage>
</organism>
<keyword evidence="4" id="KW-0862">Zinc</keyword>
<dbReference type="PROSITE" id="PS01302">
    <property type="entry name" value="UPF0758"/>
    <property type="match status" value="1"/>
</dbReference>
<dbReference type="InterPro" id="IPR020891">
    <property type="entry name" value="UPF0758_CS"/>
</dbReference>
<sequence>MIVNRPKKSPKAPKAPIKNWAINDRPREKLLSQGAQVLSDAELLAILLGSGSTDKSAVELGRELMQLASNNLHELGQKDIKVFRKIKGIGDARAVAIAAALELGRRRSASELPVQPALTCSQDAIKILRPLIGDQHTEHLYVLFLNRGNKLIHYTCISHGGTASTVVDPKVIFEQALLQKASRIMLGHNHPSGNMRPSHSDIAITNKIKAAGEMLEIELLDHIILTDESYFSFCENGLL</sequence>
<reference evidence="8" key="1">
    <citation type="submission" date="2022-10" db="EMBL/GenBank/DDBJ databases">
        <title>Chitinophaga sp. nov., isolated from soil.</title>
        <authorList>
            <person name="Jeon C.O."/>
        </authorList>
    </citation>
    <scope>NUCLEOTIDE SEQUENCE</scope>
    <source>
        <strain evidence="8">R8</strain>
    </source>
</reference>
<evidence type="ECO:0000313" key="8">
    <source>
        <dbReference type="EMBL" id="UYQ93611.1"/>
    </source>
</evidence>
<evidence type="ECO:0000256" key="6">
    <source>
        <dbReference type="RuleBase" id="RU003797"/>
    </source>
</evidence>
<comment type="similarity">
    <text evidence="6">Belongs to the UPF0758 family.</text>
</comment>
<keyword evidence="5" id="KW-0482">Metalloprotease</keyword>
<keyword evidence="2" id="KW-0479">Metal-binding</keyword>
<evidence type="ECO:0000256" key="2">
    <source>
        <dbReference type="ARBA" id="ARBA00022723"/>
    </source>
</evidence>
<dbReference type="Pfam" id="PF04002">
    <property type="entry name" value="RadC"/>
    <property type="match status" value="1"/>
</dbReference>
<dbReference type="EMBL" id="CP107006">
    <property type="protein sequence ID" value="UYQ93611.1"/>
    <property type="molecule type" value="Genomic_DNA"/>
</dbReference>